<dbReference type="EMBL" id="PKKO01000001">
    <property type="protein sequence ID" value="PKY73521.1"/>
    <property type="molecule type" value="Genomic_DNA"/>
</dbReference>
<evidence type="ECO:0000313" key="3">
    <source>
        <dbReference type="Proteomes" id="UP000235122"/>
    </source>
</evidence>
<accession>A0A2I1IQX3</accession>
<dbReference type="GeneID" id="35866323"/>
<dbReference type="RefSeq" id="WP_024332319.1">
    <property type="nucleotide sequence ID" value="NZ_JASOXK010000014.1"/>
</dbReference>
<dbReference type="GO" id="GO:0003824">
    <property type="term" value="F:catalytic activity"/>
    <property type="evidence" value="ECO:0007669"/>
    <property type="project" value="InterPro"/>
</dbReference>
<evidence type="ECO:0000313" key="2">
    <source>
        <dbReference type="EMBL" id="PKY73521.1"/>
    </source>
</evidence>
<organism evidence="2 3">
    <name type="scientific">Winkia neuii</name>
    <dbReference type="NCBI Taxonomy" id="33007"/>
    <lineage>
        <taxon>Bacteria</taxon>
        <taxon>Bacillati</taxon>
        <taxon>Actinomycetota</taxon>
        <taxon>Actinomycetes</taxon>
        <taxon>Actinomycetales</taxon>
        <taxon>Actinomycetaceae</taxon>
        <taxon>Winkia</taxon>
    </lineage>
</organism>
<name>A0A2I1IQX3_9ACTO</name>
<dbReference type="AlphaFoldDB" id="A0A2I1IQX3"/>
<keyword evidence="3" id="KW-1185">Reference proteome</keyword>
<evidence type="ECO:0000259" key="1">
    <source>
        <dbReference type="Pfam" id="PF03372"/>
    </source>
</evidence>
<dbReference type="InterPro" id="IPR005135">
    <property type="entry name" value="Endo/exonuclease/phosphatase"/>
</dbReference>
<dbReference type="Proteomes" id="UP000235122">
    <property type="component" value="Unassembled WGS sequence"/>
</dbReference>
<gene>
    <name evidence="2" type="ORF">CYJ19_02780</name>
</gene>
<dbReference type="InterPro" id="IPR036691">
    <property type="entry name" value="Endo/exonu/phosph_ase_sf"/>
</dbReference>
<dbReference type="SUPFAM" id="SSF56219">
    <property type="entry name" value="DNase I-like"/>
    <property type="match status" value="1"/>
</dbReference>
<dbReference type="Pfam" id="PF03372">
    <property type="entry name" value="Exo_endo_phos"/>
    <property type="match status" value="1"/>
</dbReference>
<comment type="caution">
    <text evidence="2">The sequence shown here is derived from an EMBL/GenBank/DDBJ whole genome shotgun (WGS) entry which is preliminary data.</text>
</comment>
<dbReference type="STRING" id="33007.HMPREF3198_01212"/>
<feature type="domain" description="Endonuclease/exonuclease/phosphatase" evidence="1">
    <location>
        <begin position="9"/>
        <end position="268"/>
    </location>
</feature>
<proteinExistence type="predicted"/>
<protein>
    <recommendedName>
        <fullName evidence="1">Endonuclease/exonuclease/phosphatase domain-containing protein</fullName>
    </recommendedName>
</protein>
<sequence length="279" mass="29718">MPGRVRVISANIAHDVSVATDLAQARPDILCMQEVDVRQWRSGFRDQAALICEAARLRYWRFLPFFRGQAWFLRLPARRSYSGAGPWLGGFGVVVASRFPVAVWRTLKLGAAPIRRVSRPGGSGVFGSSTSVDFGQNRALLAADVLTAGGPLRVGSTHLEIHGVTARAQLAHAWRQMLGGTYCGPHCEGELPREGELPPPKVGAALLVGDMNMGTAPVLEATGVGEGMHAGVPTFPASRPRSIIDHGLAAGNISIGEAFALEQKGSDHRALVMDVTVGK</sequence>
<reference evidence="2 3" key="1">
    <citation type="submission" date="2017-12" db="EMBL/GenBank/DDBJ databases">
        <title>Phylogenetic diversity of female urinary microbiome.</title>
        <authorList>
            <person name="Thomas-White K."/>
            <person name="Wolfe A.J."/>
        </authorList>
    </citation>
    <scope>NUCLEOTIDE SEQUENCE [LARGE SCALE GENOMIC DNA]</scope>
    <source>
        <strain evidence="2 3">UMB0402</strain>
    </source>
</reference>
<dbReference type="Gene3D" id="3.60.10.10">
    <property type="entry name" value="Endonuclease/exonuclease/phosphatase"/>
    <property type="match status" value="1"/>
</dbReference>